<organism evidence="2 3">
    <name type="scientific">Photobacterium chitinilyticum</name>
    <dbReference type="NCBI Taxonomy" id="2485123"/>
    <lineage>
        <taxon>Bacteria</taxon>
        <taxon>Pseudomonadati</taxon>
        <taxon>Pseudomonadota</taxon>
        <taxon>Gammaproteobacteria</taxon>
        <taxon>Vibrionales</taxon>
        <taxon>Vibrionaceae</taxon>
        <taxon>Photobacterium</taxon>
    </lineage>
</organism>
<name>A0A444JRZ3_9GAMM</name>
<comment type="caution">
    <text evidence="2">The sequence shown here is derived from an EMBL/GenBank/DDBJ whole genome shotgun (WGS) entry which is preliminary data.</text>
</comment>
<gene>
    <name evidence="2" type="ORF">EDI28_11135</name>
</gene>
<dbReference type="EMBL" id="RJLM01000003">
    <property type="protein sequence ID" value="RWX55874.1"/>
    <property type="molecule type" value="Genomic_DNA"/>
</dbReference>
<accession>A0A444JRZ3</accession>
<keyword evidence="3" id="KW-1185">Reference proteome</keyword>
<sequence length="196" mass="21622">MKNVLLATAVVSFMGASSFSVSAEIAPVAFQDLSEVMVKFDSAKEFRKKALTYGRLPHRSELGRTFPTYVADENGKPKLETENEVSDTVVIARNPEPVSGAVFNEWLVPKDKWEATYGEIPEYSQFAPFKRLKTIKAIPITDNVLTLLGSEDGKTAVIAVEWNEQGMKVYKGGYLADGGYGIAPDEMAKTYEEVEP</sequence>
<proteinExistence type="predicted"/>
<feature type="signal peptide" evidence="1">
    <location>
        <begin position="1"/>
        <end position="23"/>
    </location>
</feature>
<dbReference type="OrthoDB" id="5813431at2"/>
<evidence type="ECO:0000256" key="1">
    <source>
        <dbReference type="SAM" id="SignalP"/>
    </source>
</evidence>
<feature type="chain" id="PRO_5019567921" evidence="1">
    <location>
        <begin position="24"/>
        <end position="196"/>
    </location>
</feature>
<dbReference type="RefSeq" id="WP_128783894.1">
    <property type="nucleotide sequence ID" value="NZ_JAKJSG010000028.1"/>
</dbReference>
<evidence type="ECO:0000313" key="2">
    <source>
        <dbReference type="EMBL" id="RWX55874.1"/>
    </source>
</evidence>
<dbReference type="AlphaFoldDB" id="A0A444JRZ3"/>
<reference evidence="2 3" key="1">
    <citation type="submission" date="2018-11" db="EMBL/GenBank/DDBJ databases">
        <title>Photobacterium sp. BEI247 sp. nov., a marine bacterium isolated from Yongle Blue Hole in the South China Sea.</title>
        <authorList>
            <person name="Wang X."/>
        </authorList>
    </citation>
    <scope>NUCLEOTIDE SEQUENCE [LARGE SCALE GENOMIC DNA]</scope>
    <source>
        <strain evidence="3">BEI247</strain>
    </source>
</reference>
<keyword evidence="1" id="KW-0732">Signal</keyword>
<evidence type="ECO:0000313" key="3">
    <source>
        <dbReference type="Proteomes" id="UP000287563"/>
    </source>
</evidence>
<dbReference type="Proteomes" id="UP000287563">
    <property type="component" value="Unassembled WGS sequence"/>
</dbReference>
<protein>
    <submittedName>
        <fullName evidence="2">Uncharacterized protein</fullName>
    </submittedName>
</protein>